<evidence type="ECO:0000313" key="3">
    <source>
        <dbReference type="EMBL" id="PSC71475.1"/>
    </source>
</evidence>
<gene>
    <name evidence="3" type="ORF">C2E20_5020</name>
</gene>
<proteinExistence type="predicted"/>
<feature type="compositionally biased region" description="Pro residues" evidence="2">
    <location>
        <begin position="277"/>
        <end position="292"/>
    </location>
</feature>
<reference evidence="3 4" key="1">
    <citation type="journal article" date="2018" name="Plant J.">
        <title>Genome sequences of Chlorella sorokiniana UTEX 1602 and Micractinium conductrix SAG 241.80: implications to maltose excretion by a green alga.</title>
        <authorList>
            <person name="Arriola M.B."/>
            <person name="Velmurugan N."/>
            <person name="Zhang Y."/>
            <person name="Plunkett M.H."/>
            <person name="Hondzo H."/>
            <person name="Barney B.M."/>
        </authorList>
    </citation>
    <scope>NUCLEOTIDE SEQUENCE [LARGE SCALE GENOMIC DNA]</scope>
    <source>
        <strain evidence="3 4">SAG 241.80</strain>
    </source>
</reference>
<dbReference type="EMBL" id="LHPF02000014">
    <property type="protein sequence ID" value="PSC71475.1"/>
    <property type="molecule type" value="Genomic_DNA"/>
</dbReference>
<dbReference type="STRING" id="554055.A0A2P6VBL2"/>
<feature type="region of interest" description="Disordered" evidence="2">
    <location>
        <begin position="272"/>
        <end position="309"/>
    </location>
</feature>
<sequence>MQQPMAAGPGYPAPAAAPGYVAPQQAPVLPPPGAASAAPANGAAVLAGNKRSLDDAGVADGVKRQQLAHVGAHAVPAMAPATPAAVVPRETVYRLVLDLPEGQIVIGRGGMTVREIEGASGGRVKRMSEPPGCQQQTLVVFGSSRDLPSPGRATRNAAQNAVLECARWMLQPAGASPDQPGRLRVLINRSQEAGVVQNLGSIQIAAPGVQVALRRGTELPACALDNDVLVELSGPSSTVLAALEPLSHVLREHPVLERPGGPPPVMLAMAAQRAGPGGPPLASAPPAGPPPMLAAGGPGYGAPPAYRPY</sequence>
<evidence type="ECO:0000256" key="2">
    <source>
        <dbReference type="SAM" id="MobiDB-lite"/>
    </source>
</evidence>
<dbReference type="AlphaFoldDB" id="A0A2P6VBL2"/>
<dbReference type="GO" id="GO:0003723">
    <property type="term" value="F:RNA binding"/>
    <property type="evidence" value="ECO:0007669"/>
    <property type="project" value="UniProtKB-UniRule"/>
</dbReference>
<accession>A0A2P6VBL2</accession>
<protein>
    <submittedName>
        <fullName evidence="3">KH domain-containing protein</fullName>
    </submittedName>
</protein>
<name>A0A2P6VBL2_9CHLO</name>
<dbReference type="Proteomes" id="UP000239649">
    <property type="component" value="Unassembled WGS sequence"/>
</dbReference>
<dbReference type="InterPro" id="IPR036612">
    <property type="entry name" value="KH_dom_type_1_sf"/>
</dbReference>
<dbReference type="OrthoDB" id="1937934at2759"/>
<dbReference type="SUPFAM" id="SSF54791">
    <property type="entry name" value="Eukaryotic type KH-domain (KH-domain type I)"/>
    <property type="match status" value="1"/>
</dbReference>
<dbReference type="PROSITE" id="PS50084">
    <property type="entry name" value="KH_TYPE_1"/>
    <property type="match status" value="1"/>
</dbReference>
<organism evidence="3 4">
    <name type="scientific">Micractinium conductrix</name>
    <dbReference type="NCBI Taxonomy" id="554055"/>
    <lineage>
        <taxon>Eukaryota</taxon>
        <taxon>Viridiplantae</taxon>
        <taxon>Chlorophyta</taxon>
        <taxon>core chlorophytes</taxon>
        <taxon>Trebouxiophyceae</taxon>
        <taxon>Chlorellales</taxon>
        <taxon>Chlorellaceae</taxon>
        <taxon>Chlorella clade</taxon>
        <taxon>Micractinium</taxon>
    </lineage>
</organism>
<evidence type="ECO:0000313" key="4">
    <source>
        <dbReference type="Proteomes" id="UP000239649"/>
    </source>
</evidence>
<keyword evidence="4" id="KW-1185">Reference proteome</keyword>
<evidence type="ECO:0000256" key="1">
    <source>
        <dbReference type="PROSITE-ProRule" id="PRU00117"/>
    </source>
</evidence>
<keyword evidence="1" id="KW-0694">RNA-binding</keyword>
<comment type="caution">
    <text evidence="3">The sequence shown here is derived from an EMBL/GenBank/DDBJ whole genome shotgun (WGS) entry which is preliminary data.</text>
</comment>